<protein>
    <recommendedName>
        <fullName evidence="2">Chromosomal replication initiator DnaA C-terminal domain-containing protein</fullName>
    </recommendedName>
</protein>
<dbReference type="RefSeq" id="WP_171220535.1">
    <property type="nucleotide sequence ID" value="NZ_JABEPP010000007.1"/>
</dbReference>
<dbReference type="GO" id="GO:0006275">
    <property type="term" value="P:regulation of DNA replication"/>
    <property type="evidence" value="ECO:0007669"/>
    <property type="project" value="InterPro"/>
</dbReference>
<name>A0A849ICN6_9HYPH</name>
<comment type="caution">
    <text evidence="3">The sequence shown here is derived from an EMBL/GenBank/DDBJ whole genome shotgun (WGS) entry which is preliminary data.</text>
</comment>
<evidence type="ECO:0000256" key="1">
    <source>
        <dbReference type="SAM" id="MobiDB-lite"/>
    </source>
</evidence>
<dbReference type="PROSITE" id="PS01008">
    <property type="entry name" value="DNAA"/>
    <property type="match status" value="1"/>
</dbReference>
<feature type="region of interest" description="Disordered" evidence="1">
    <location>
        <begin position="1"/>
        <end position="21"/>
    </location>
</feature>
<dbReference type="GO" id="GO:0003688">
    <property type="term" value="F:DNA replication origin binding"/>
    <property type="evidence" value="ECO:0007669"/>
    <property type="project" value="InterPro"/>
</dbReference>
<evidence type="ECO:0000313" key="4">
    <source>
        <dbReference type="Proteomes" id="UP000564885"/>
    </source>
</evidence>
<organism evidence="3 4">
    <name type="scientific">Enterovirga aerilata</name>
    <dbReference type="NCBI Taxonomy" id="2730920"/>
    <lineage>
        <taxon>Bacteria</taxon>
        <taxon>Pseudomonadati</taxon>
        <taxon>Pseudomonadota</taxon>
        <taxon>Alphaproteobacteria</taxon>
        <taxon>Hyphomicrobiales</taxon>
        <taxon>Methylobacteriaceae</taxon>
        <taxon>Enterovirga</taxon>
    </lineage>
</organism>
<dbReference type="InterPro" id="IPR013159">
    <property type="entry name" value="DnaA_C"/>
</dbReference>
<dbReference type="SMART" id="SM00760">
    <property type="entry name" value="Bac_DnaA_C"/>
    <property type="match status" value="1"/>
</dbReference>
<dbReference type="Pfam" id="PF08299">
    <property type="entry name" value="Bac_DnaA_C"/>
    <property type="match status" value="1"/>
</dbReference>
<sequence length="134" mass="14757">MEEAARNPRPGKPQPIERMPGELGARAFGAEERATQGQRQQEAFLRQIEQLRAAFAGLPERPAKIIARVAREHGLTAADITGRSQTAPMIRARFAAVAEVRRIRPDLSLPQIGRAFGGRDHTTILSALRKMGLK</sequence>
<dbReference type="CDD" id="cd06571">
    <property type="entry name" value="Bac_DnaA_C"/>
    <property type="match status" value="1"/>
</dbReference>
<dbReference type="AlphaFoldDB" id="A0A849ICN6"/>
<dbReference type="InterPro" id="IPR018312">
    <property type="entry name" value="Chromosome_initiator_DnaA_CS"/>
</dbReference>
<gene>
    <name evidence="3" type="ORF">HJG44_21960</name>
</gene>
<feature type="domain" description="Chromosomal replication initiator DnaA C-terminal" evidence="2">
    <location>
        <begin position="61"/>
        <end position="131"/>
    </location>
</feature>
<keyword evidence="4" id="KW-1185">Reference proteome</keyword>
<dbReference type="Proteomes" id="UP000564885">
    <property type="component" value="Unassembled WGS sequence"/>
</dbReference>
<evidence type="ECO:0000259" key="2">
    <source>
        <dbReference type="SMART" id="SM00760"/>
    </source>
</evidence>
<dbReference type="GO" id="GO:0005524">
    <property type="term" value="F:ATP binding"/>
    <property type="evidence" value="ECO:0007669"/>
    <property type="project" value="InterPro"/>
</dbReference>
<evidence type="ECO:0000313" key="3">
    <source>
        <dbReference type="EMBL" id="NNM75031.1"/>
    </source>
</evidence>
<reference evidence="3 4" key="1">
    <citation type="submission" date="2020-04" db="EMBL/GenBank/DDBJ databases">
        <title>Enterovirga sp. isolate from soil.</title>
        <authorList>
            <person name="Chea S."/>
            <person name="Kim D.-U."/>
        </authorList>
    </citation>
    <scope>NUCLEOTIDE SEQUENCE [LARGE SCALE GENOMIC DNA]</scope>
    <source>
        <strain evidence="3 4">DB1703</strain>
    </source>
</reference>
<dbReference type="InterPro" id="IPR010921">
    <property type="entry name" value="Trp_repressor/repl_initiator"/>
</dbReference>
<proteinExistence type="predicted"/>
<dbReference type="SUPFAM" id="SSF48295">
    <property type="entry name" value="TrpR-like"/>
    <property type="match status" value="1"/>
</dbReference>
<dbReference type="Gene3D" id="1.10.1750.10">
    <property type="match status" value="1"/>
</dbReference>
<dbReference type="EMBL" id="JABEPP010000007">
    <property type="protein sequence ID" value="NNM75031.1"/>
    <property type="molecule type" value="Genomic_DNA"/>
</dbReference>
<accession>A0A849ICN6</accession>
<dbReference type="GO" id="GO:0006270">
    <property type="term" value="P:DNA replication initiation"/>
    <property type="evidence" value="ECO:0007669"/>
    <property type="project" value="InterPro"/>
</dbReference>